<comment type="caution">
    <text evidence="1">The sequence shown here is derived from an EMBL/GenBank/DDBJ whole genome shotgun (WGS) entry which is preliminary data.</text>
</comment>
<evidence type="ECO:0000313" key="2">
    <source>
        <dbReference type="Proteomes" id="UP000499080"/>
    </source>
</evidence>
<keyword evidence="2" id="KW-1185">Reference proteome</keyword>
<reference evidence="1 2" key="1">
    <citation type="journal article" date="2019" name="Sci. Rep.">
        <title>Orb-weaving spider Araneus ventricosus genome elucidates the spidroin gene catalogue.</title>
        <authorList>
            <person name="Kono N."/>
            <person name="Nakamura H."/>
            <person name="Ohtoshi R."/>
            <person name="Moran D.A.P."/>
            <person name="Shinohara A."/>
            <person name="Yoshida Y."/>
            <person name="Fujiwara M."/>
            <person name="Mori M."/>
            <person name="Tomita M."/>
            <person name="Arakawa K."/>
        </authorList>
    </citation>
    <scope>NUCLEOTIDE SEQUENCE [LARGE SCALE GENOMIC DNA]</scope>
</reference>
<organism evidence="1 2">
    <name type="scientific">Araneus ventricosus</name>
    <name type="common">Orbweaver spider</name>
    <name type="synonym">Epeira ventricosa</name>
    <dbReference type="NCBI Taxonomy" id="182803"/>
    <lineage>
        <taxon>Eukaryota</taxon>
        <taxon>Metazoa</taxon>
        <taxon>Ecdysozoa</taxon>
        <taxon>Arthropoda</taxon>
        <taxon>Chelicerata</taxon>
        <taxon>Arachnida</taxon>
        <taxon>Araneae</taxon>
        <taxon>Araneomorphae</taxon>
        <taxon>Entelegynae</taxon>
        <taxon>Araneoidea</taxon>
        <taxon>Araneidae</taxon>
        <taxon>Araneus</taxon>
    </lineage>
</organism>
<dbReference type="Proteomes" id="UP000499080">
    <property type="component" value="Unassembled WGS sequence"/>
</dbReference>
<gene>
    <name evidence="1" type="ORF">AVEN_211972_1</name>
</gene>
<proteinExistence type="predicted"/>
<dbReference type="AlphaFoldDB" id="A0A4Y2FZR8"/>
<sequence length="112" mass="13014">MCGQSCLPKGAQYALPSTYTHSTDREHFGFRARRADRGLTQDRKIYSKNSNTRCLMESEIKLVWRIRLAQRNHELTPVQNRTQSLAPVPVNRPVTERFMTPIQVDRKALKMI</sequence>
<evidence type="ECO:0000313" key="1">
    <source>
        <dbReference type="EMBL" id="GBM45909.1"/>
    </source>
</evidence>
<name>A0A4Y2FZR8_ARAVE</name>
<dbReference type="EMBL" id="BGPR01001116">
    <property type="protein sequence ID" value="GBM45909.1"/>
    <property type="molecule type" value="Genomic_DNA"/>
</dbReference>
<accession>A0A4Y2FZR8</accession>
<protein>
    <submittedName>
        <fullName evidence="1">Uncharacterized protein</fullName>
    </submittedName>
</protein>